<dbReference type="PANTHER" id="PTHR12209:SF0">
    <property type="entry name" value="EKC_KEOPS COMPLEX SUBUNIT TP53RK"/>
    <property type="match status" value="1"/>
</dbReference>
<evidence type="ECO:0000256" key="7">
    <source>
        <dbReference type="ARBA" id="ARBA00012513"/>
    </source>
</evidence>
<evidence type="ECO:0000256" key="28">
    <source>
        <dbReference type="ARBA" id="ARBA00048679"/>
    </source>
</evidence>
<evidence type="ECO:0000256" key="6">
    <source>
        <dbReference type="ARBA" id="ARBA00011534"/>
    </source>
</evidence>
<keyword evidence="14" id="KW-0808">Transferase</keyword>
<dbReference type="Gene3D" id="3.30.200.20">
    <property type="entry name" value="Phosphorylase Kinase, domain 1"/>
    <property type="match status" value="1"/>
</dbReference>
<evidence type="ECO:0000256" key="14">
    <source>
        <dbReference type="ARBA" id="ARBA00022679"/>
    </source>
</evidence>
<dbReference type="Gene3D" id="1.10.510.10">
    <property type="entry name" value="Transferase(Phosphotransferase) domain 1"/>
    <property type="match status" value="1"/>
</dbReference>
<keyword evidence="22" id="KW-0010">Activator</keyword>
<comment type="function">
    <text evidence="1">Component of the EKC/KEOPS complex that is required for the formation of a threonylcarbamoyl group on adenosine at position 37 (t(6)A37) in tRNAs that read codons beginning with adenine. The complex is probably involved in the transfer of the threonylcarbamoyl moiety of threonylcarbamoyl-AMP (TC-AMP) to the N6 group of A37. BUD32 has ATPase activity in the context of the EKC/KEOPS complex and likely plays a supporting role to the catalytic subunit KAE1. The EKC/KEOPS complex also promotes both telomere uncapping and telomere elongation. The complex is required for efficient recruitment of transcriptional coactivators.</text>
</comment>
<reference evidence="30 31" key="1">
    <citation type="submission" date="2018-12" db="EMBL/GenBank/DDBJ databases">
        <authorList>
            <person name="Tiukova I."/>
            <person name="Dainat J."/>
        </authorList>
    </citation>
    <scope>NUCLEOTIDE SEQUENCE [LARGE SCALE GENOMIC DNA]</scope>
</reference>
<evidence type="ECO:0000256" key="27">
    <source>
        <dbReference type="ARBA" id="ARBA00047899"/>
    </source>
</evidence>
<keyword evidence="31" id="KW-1185">Reference proteome</keyword>
<keyword evidence="17" id="KW-0418">Kinase</keyword>
<evidence type="ECO:0000256" key="21">
    <source>
        <dbReference type="ARBA" id="ARBA00023015"/>
    </source>
</evidence>
<evidence type="ECO:0000256" key="20">
    <source>
        <dbReference type="ARBA" id="ARBA00022895"/>
    </source>
</evidence>
<dbReference type="GO" id="GO:0016787">
    <property type="term" value="F:hydrolase activity"/>
    <property type="evidence" value="ECO:0007669"/>
    <property type="project" value="UniProtKB-KW"/>
</dbReference>
<evidence type="ECO:0000256" key="25">
    <source>
        <dbReference type="ARBA" id="ARBA00030980"/>
    </source>
</evidence>
<evidence type="ECO:0000256" key="3">
    <source>
        <dbReference type="ARBA" id="ARBA00004496"/>
    </source>
</evidence>
<organism evidence="30 31">
    <name type="scientific">Brettanomyces naardenensis</name>
    <name type="common">Yeast</name>
    <dbReference type="NCBI Taxonomy" id="13370"/>
    <lineage>
        <taxon>Eukaryota</taxon>
        <taxon>Fungi</taxon>
        <taxon>Dikarya</taxon>
        <taxon>Ascomycota</taxon>
        <taxon>Saccharomycotina</taxon>
        <taxon>Pichiomycetes</taxon>
        <taxon>Pichiales</taxon>
        <taxon>Pichiaceae</taxon>
        <taxon>Brettanomyces</taxon>
    </lineage>
</organism>
<dbReference type="NCBIfam" id="TIGR03724">
    <property type="entry name" value="arch_bud32"/>
    <property type="match status" value="1"/>
</dbReference>
<evidence type="ECO:0000256" key="19">
    <source>
        <dbReference type="ARBA" id="ARBA00022840"/>
    </source>
</evidence>
<dbReference type="PANTHER" id="PTHR12209">
    <property type="entry name" value="NON-SPECIFIC SERINE/THREONINE PROTEIN KINASE"/>
    <property type="match status" value="1"/>
</dbReference>
<keyword evidence="10" id="KW-0158">Chromosome</keyword>
<feature type="domain" description="Protein kinase" evidence="29">
    <location>
        <begin position="15"/>
        <end position="269"/>
    </location>
</feature>
<evidence type="ECO:0000256" key="4">
    <source>
        <dbReference type="ARBA" id="ARBA00004574"/>
    </source>
</evidence>
<protein>
    <recommendedName>
        <fullName evidence="9">EKC/KEOPS complex subunit BUD32</fullName>
        <ecNumber evidence="7">2.7.11.1</ecNumber>
    </recommendedName>
    <alternativeName>
        <fullName evidence="25 26">Atypical Serine/threonine protein kinase BUD32</fullName>
    </alternativeName>
    <alternativeName>
        <fullName evidence="8">EKC/KEOPS complex subunit bud32</fullName>
    </alternativeName>
</protein>
<keyword evidence="16" id="KW-0547">Nucleotide-binding</keyword>
<dbReference type="OrthoDB" id="3399at2759"/>
<sequence>MRDQIVDDLQLRIPTVPLRLISQGAEALIFMTNQHPYLPAGVNPCDVDNPGKYIIKYRPPKPYRHPKLDKRITATRTSSEAKLLHKLYQLGVKAPKLIAIDAPNGLIWMEFLGYQLPDMRYSSLKNWLWLLERESDRDHPVALADNVKDCCNGIGRSIGVLHLHGIVHGDLTTSNIVLTDEATLKPSLIDFGLSSYSGLPEDRAVDLYVLERALKSTHPVYAEKYWEWILDGYHDVHEEDGKRGRKKYSETISRFKEVRMRGRKRTMIG</sequence>
<dbReference type="EC" id="2.7.11.1" evidence="7"/>
<proteinExistence type="inferred from homology"/>
<dbReference type="GO" id="GO:0005634">
    <property type="term" value="C:nucleus"/>
    <property type="evidence" value="ECO:0007669"/>
    <property type="project" value="UniProtKB-SubCell"/>
</dbReference>
<dbReference type="AlphaFoldDB" id="A0A448YM55"/>
<name>A0A448YM55_BRENA</name>
<evidence type="ECO:0000313" key="30">
    <source>
        <dbReference type="EMBL" id="VEU21948.1"/>
    </source>
</evidence>
<keyword evidence="24" id="KW-0539">Nucleus</keyword>
<dbReference type="FunCoup" id="A0A448YM55">
    <property type="interactions" value="886"/>
</dbReference>
<dbReference type="GO" id="GO:0070525">
    <property type="term" value="P:tRNA threonylcarbamoyladenosine metabolic process"/>
    <property type="evidence" value="ECO:0007669"/>
    <property type="project" value="TreeGrafter"/>
</dbReference>
<keyword evidence="11" id="KW-0963">Cytoplasm</keyword>
<dbReference type="InterPro" id="IPR011009">
    <property type="entry name" value="Kinase-like_dom_sf"/>
</dbReference>
<evidence type="ECO:0000256" key="22">
    <source>
        <dbReference type="ARBA" id="ARBA00023159"/>
    </source>
</evidence>
<evidence type="ECO:0000256" key="12">
    <source>
        <dbReference type="ARBA" id="ARBA00022527"/>
    </source>
</evidence>
<keyword evidence="12" id="KW-0723">Serine/threonine-protein kinase</keyword>
<evidence type="ECO:0000259" key="29">
    <source>
        <dbReference type="PROSITE" id="PS50011"/>
    </source>
</evidence>
<evidence type="ECO:0000256" key="1">
    <source>
        <dbReference type="ARBA" id="ARBA00003747"/>
    </source>
</evidence>
<evidence type="ECO:0000256" key="11">
    <source>
        <dbReference type="ARBA" id="ARBA00022490"/>
    </source>
</evidence>
<evidence type="ECO:0000256" key="9">
    <source>
        <dbReference type="ARBA" id="ARBA00019973"/>
    </source>
</evidence>
<dbReference type="GO" id="GO:0000408">
    <property type="term" value="C:EKC/KEOPS complex"/>
    <property type="evidence" value="ECO:0007669"/>
    <property type="project" value="TreeGrafter"/>
</dbReference>
<dbReference type="PROSITE" id="PS50011">
    <property type="entry name" value="PROTEIN_KINASE_DOM"/>
    <property type="match status" value="1"/>
</dbReference>
<gene>
    <name evidence="30" type="ORF">BRENAR_LOCUS2680</name>
</gene>
<keyword evidence="13" id="KW-0597">Phosphoprotein</keyword>
<evidence type="ECO:0000256" key="26">
    <source>
        <dbReference type="ARBA" id="ARBA00033194"/>
    </source>
</evidence>
<dbReference type="FunFam" id="1.10.510.10:FF:000745">
    <property type="entry name" value="Serine/threonine-protein kinase BUD32"/>
    <property type="match status" value="1"/>
</dbReference>
<evidence type="ECO:0000256" key="10">
    <source>
        <dbReference type="ARBA" id="ARBA00022454"/>
    </source>
</evidence>
<evidence type="ECO:0000256" key="15">
    <source>
        <dbReference type="ARBA" id="ARBA00022694"/>
    </source>
</evidence>
<comment type="similarity">
    <text evidence="5">Belongs to the protein kinase superfamily. BUD32 family.</text>
</comment>
<keyword evidence="21" id="KW-0805">Transcription regulation</keyword>
<comment type="catalytic activity">
    <reaction evidence="28">
        <text>L-seryl-[protein] + ATP = O-phospho-L-seryl-[protein] + ADP + H(+)</text>
        <dbReference type="Rhea" id="RHEA:17989"/>
        <dbReference type="Rhea" id="RHEA-COMP:9863"/>
        <dbReference type="Rhea" id="RHEA-COMP:11604"/>
        <dbReference type="ChEBI" id="CHEBI:15378"/>
        <dbReference type="ChEBI" id="CHEBI:29999"/>
        <dbReference type="ChEBI" id="CHEBI:30616"/>
        <dbReference type="ChEBI" id="CHEBI:83421"/>
        <dbReference type="ChEBI" id="CHEBI:456216"/>
        <dbReference type="EC" id="2.7.11.1"/>
    </reaction>
</comment>
<keyword evidence="15" id="KW-0819">tRNA processing</keyword>
<dbReference type="PROSITE" id="PS00109">
    <property type="entry name" value="PROTEIN_KINASE_TYR"/>
    <property type="match status" value="1"/>
</dbReference>
<dbReference type="GO" id="GO:0005524">
    <property type="term" value="F:ATP binding"/>
    <property type="evidence" value="ECO:0007669"/>
    <property type="project" value="UniProtKB-KW"/>
</dbReference>
<keyword evidence="18" id="KW-0378">Hydrolase</keyword>
<dbReference type="STRING" id="13370.A0A448YM55"/>
<comment type="catalytic activity">
    <reaction evidence="27">
        <text>L-threonyl-[protein] + ATP = O-phospho-L-threonyl-[protein] + ADP + H(+)</text>
        <dbReference type="Rhea" id="RHEA:46608"/>
        <dbReference type="Rhea" id="RHEA-COMP:11060"/>
        <dbReference type="Rhea" id="RHEA-COMP:11605"/>
        <dbReference type="ChEBI" id="CHEBI:15378"/>
        <dbReference type="ChEBI" id="CHEBI:30013"/>
        <dbReference type="ChEBI" id="CHEBI:30616"/>
        <dbReference type="ChEBI" id="CHEBI:61977"/>
        <dbReference type="ChEBI" id="CHEBI:456216"/>
        <dbReference type="EC" id="2.7.11.1"/>
    </reaction>
</comment>
<evidence type="ECO:0000256" key="16">
    <source>
        <dbReference type="ARBA" id="ARBA00022741"/>
    </source>
</evidence>
<keyword evidence="23" id="KW-0804">Transcription</keyword>
<evidence type="ECO:0000313" key="31">
    <source>
        <dbReference type="Proteomes" id="UP000290900"/>
    </source>
</evidence>
<dbReference type="EMBL" id="CAACVR010000014">
    <property type="protein sequence ID" value="VEU21948.1"/>
    <property type="molecule type" value="Genomic_DNA"/>
</dbReference>
<comment type="subunit">
    <text evidence="6">Component of the EKC/KEOPS complex composed of at least BUD32, CGI121, GON7, KAE1 and PCC1; the whole complex dimerizes.</text>
</comment>
<evidence type="ECO:0000256" key="23">
    <source>
        <dbReference type="ARBA" id="ARBA00023163"/>
    </source>
</evidence>
<dbReference type="GO" id="GO:0008033">
    <property type="term" value="P:tRNA processing"/>
    <property type="evidence" value="ECO:0007669"/>
    <property type="project" value="UniProtKB-KW"/>
</dbReference>
<dbReference type="InParanoid" id="A0A448YM55"/>
<dbReference type="Pfam" id="PF06293">
    <property type="entry name" value="Kdo"/>
    <property type="match status" value="1"/>
</dbReference>
<evidence type="ECO:0000256" key="8">
    <source>
        <dbReference type="ARBA" id="ARBA00013948"/>
    </source>
</evidence>
<evidence type="ECO:0000256" key="24">
    <source>
        <dbReference type="ARBA" id="ARBA00023242"/>
    </source>
</evidence>
<evidence type="ECO:0000256" key="2">
    <source>
        <dbReference type="ARBA" id="ARBA00004123"/>
    </source>
</evidence>
<evidence type="ECO:0000256" key="18">
    <source>
        <dbReference type="ARBA" id="ARBA00022801"/>
    </source>
</evidence>
<accession>A0A448YM55</accession>
<dbReference type="GO" id="GO:0000781">
    <property type="term" value="C:chromosome, telomeric region"/>
    <property type="evidence" value="ECO:0007669"/>
    <property type="project" value="UniProtKB-SubCell"/>
</dbReference>
<evidence type="ECO:0000256" key="5">
    <source>
        <dbReference type="ARBA" id="ARBA00010630"/>
    </source>
</evidence>
<keyword evidence="20" id="KW-0779">Telomere</keyword>
<dbReference type="GO" id="GO:0004674">
    <property type="term" value="F:protein serine/threonine kinase activity"/>
    <property type="evidence" value="ECO:0007669"/>
    <property type="project" value="UniProtKB-KW"/>
</dbReference>
<dbReference type="SUPFAM" id="SSF56112">
    <property type="entry name" value="Protein kinase-like (PK-like)"/>
    <property type="match status" value="1"/>
</dbReference>
<dbReference type="InterPro" id="IPR000719">
    <property type="entry name" value="Prot_kinase_dom"/>
</dbReference>
<evidence type="ECO:0000256" key="13">
    <source>
        <dbReference type="ARBA" id="ARBA00022553"/>
    </source>
</evidence>
<dbReference type="Proteomes" id="UP000290900">
    <property type="component" value="Unassembled WGS sequence"/>
</dbReference>
<dbReference type="GO" id="GO:0005829">
    <property type="term" value="C:cytosol"/>
    <property type="evidence" value="ECO:0007669"/>
    <property type="project" value="TreeGrafter"/>
</dbReference>
<keyword evidence="19" id="KW-0067">ATP-binding</keyword>
<evidence type="ECO:0000256" key="17">
    <source>
        <dbReference type="ARBA" id="ARBA00022777"/>
    </source>
</evidence>
<dbReference type="InterPro" id="IPR008266">
    <property type="entry name" value="Tyr_kinase_AS"/>
</dbReference>
<comment type="subcellular location">
    <subcellularLocation>
        <location evidence="4">Chromosome</location>
        <location evidence="4">Telomere</location>
    </subcellularLocation>
    <subcellularLocation>
        <location evidence="3">Cytoplasm</location>
    </subcellularLocation>
    <subcellularLocation>
        <location evidence="2">Nucleus</location>
    </subcellularLocation>
</comment>
<dbReference type="InterPro" id="IPR022495">
    <property type="entry name" value="Bud32"/>
</dbReference>